<evidence type="ECO:0000256" key="6">
    <source>
        <dbReference type="ARBA" id="ARBA00023268"/>
    </source>
</evidence>
<dbReference type="InterPro" id="IPR016035">
    <property type="entry name" value="Acyl_Trfase/lysoPLipase"/>
</dbReference>
<dbReference type="InterPro" id="IPR049900">
    <property type="entry name" value="PKS_mFAS_DH"/>
</dbReference>
<dbReference type="InterPro" id="IPR009081">
    <property type="entry name" value="PP-bd_ACP"/>
</dbReference>
<feature type="domain" description="Carrier" evidence="10">
    <location>
        <begin position="2543"/>
        <end position="2620"/>
    </location>
</feature>
<dbReference type="GO" id="GO:0031177">
    <property type="term" value="F:phosphopantetheine binding"/>
    <property type="evidence" value="ECO:0007669"/>
    <property type="project" value="InterPro"/>
</dbReference>
<dbReference type="InterPro" id="IPR018201">
    <property type="entry name" value="Ketoacyl_synth_AS"/>
</dbReference>
<keyword evidence="6" id="KW-0511">Multifunctional enzyme</keyword>
<feature type="domain" description="Ketosynthase family 3 (KS3)" evidence="11">
    <location>
        <begin position="36"/>
        <end position="461"/>
    </location>
</feature>
<evidence type="ECO:0000256" key="1">
    <source>
        <dbReference type="ARBA" id="ARBA00022450"/>
    </source>
</evidence>
<dbReference type="Pfam" id="PF14765">
    <property type="entry name" value="PS-DH"/>
    <property type="match status" value="1"/>
</dbReference>
<dbReference type="InterPro" id="IPR020841">
    <property type="entry name" value="PKS_Beta-ketoAc_synthase_dom"/>
</dbReference>
<dbReference type="GO" id="GO:0004312">
    <property type="term" value="F:fatty acid synthase activity"/>
    <property type="evidence" value="ECO:0007669"/>
    <property type="project" value="TreeGrafter"/>
</dbReference>
<keyword evidence="4" id="KW-0521">NADP</keyword>
<dbReference type="Gene3D" id="3.40.50.720">
    <property type="entry name" value="NAD(P)-binding Rossmann-like Domain"/>
    <property type="match status" value="2"/>
</dbReference>
<dbReference type="SMART" id="SM00827">
    <property type="entry name" value="PKS_AT"/>
    <property type="match status" value="1"/>
</dbReference>
<dbReference type="InterPro" id="IPR016039">
    <property type="entry name" value="Thiolase-like"/>
</dbReference>
<dbReference type="PANTHER" id="PTHR43775">
    <property type="entry name" value="FATTY ACID SYNTHASE"/>
    <property type="match status" value="1"/>
</dbReference>
<dbReference type="InterPro" id="IPR032821">
    <property type="entry name" value="PKS_assoc"/>
</dbReference>
<dbReference type="InterPro" id="IPR016036">
    <property type="entry name" value="Malonyl_transacylase_ACP-bd"/>
</dbReference>
<reference evidence="13 14" key="1">
    <citation type="submission" date="2018-05" db="EMBL/GenBank/DDBJ databases">
        <title>Draft genome sequence of Scytalidium lignicola DSM 105466, a ubiquitous saprotrophic fungus.</title>
        <authorList>
            <person name="Buettner E."/>
            <person name="Gebauer A.M."/>
            <person name="Hofrichter M."/>
            <person name="Liers C."/>
            <person name="Kellner H."/>
        </authorList>
    </citation>
    <scope>NUCLEOTIDE SEQUENCE [LARGE SCALE GENOMIC DNA]</scope>
    <source>
        <strain evidence="13 14">DSM 105466</strain>
    </source>
</reference>
<dbReference type="SUPFAM" id="SSF47336">
    <property type="entry name" value="ACP-like"/>
    <property type="match status" value="1"/>
</dbReference>
<keyword evidence="7" id="KW-0012">Acyltransferase</keyword>
<dbReference type="SMART" id="SM00829">
    <property type="entry name" value="PKS_ER"/>
    <property type="match status" value="1"/>
</dbReference>
<dbReference type="InterPro" id="IPR036736">
    <property type="entry name" value="ACP-like_sf"/>
</dbReference>
<dbReference type="SUPFAM" id="SSF53901">
    <property type="entry name" value="Thiolase-like"/>
    <property type="match status" value="1"/>
</dbReference>
<dbReference type="Pfam" id="PF02801">
    <property type="entry name" value="Ketoacyl-synt_C"/>
    <property type="match status" value="1"/>
</dbReference>
<evidence type="ECO:0000259" key="11">
    <source>
        <dbReference type="PROSITE" id="PS52004"/>
    </source>
</evidence>
<dbReference type="InterPro" id="IPR020807">
    <property type="entry name" value="PKS_DH"/>
</dbReference>
<dbReference type="PANTHER" id="PTHR43775:SF29">
    <property type="entry name" value="ASPERFURANONE POLYKETIDE SYNTHASE AFOG-RELATED"/>
    <property type="match status" value="1"/>
</dbReference>
<keyword evidence="2" id="KW-0597">Phosphoprotein</keyword>
<feature type="region of interest" description="C-terminal hotdog fold" evidence="8">
    <location>
        <begin position="1157"/>
        <end position="1315"/>
    </location>
</feature>
<keyword evidence="3" id="KW-0808">Transferase</keyword>
<dbReference type="InterPro" id="IPR014043">
    <property type="entry name" value="Acyl_transferase_dom"/>
</dbReference>
<evidence type="ECO:0000259" key="10">
    <source>
        <dbReference type="PROSITE" id="PS50075"/>
    </source>
</evidence>
<dbReference type="Gene3D" id="3.90.180.10">
    <property type="entry name" value="Medium-chain alcohol dehydrogenases, catalytic domain"/>
    <property type="match status" value="1"/>
</dbReference>
<dbReference type="InterPro" id="IPR050091">
    <property type="entry name" value="PKS_NRPS_Biosynth_Enz"/>
</dbReference>
<dbReference type="OrthoDB" id="329835at2759"/>
<dbReference type="OMA" id="EYEASGH"/>
<dbReference type="InterPro" id="IPR036291">
    <property type="entry name" value="NAD(P)-bd_dom_sf"/>
</dbReference>
<dbReference type="STRING" id="5539.A0A3E2H1F2"/>
<dbReference type="Gene3D" id="3.10.129.110">
    <property type="entry name" value="Polyketide synthase dehydratase"/>
    <property type="match status" value="1"/>
</dbReference>
<dbReference type="InterPro" id="IPR042104">
    <property type="entry name" value="PKS_dehydratase_sf"/>
</dbReference>
<comment type="caution">
    <text evidence="13">The sequence shown here is derived from an EMBL/GenBank/DDBJ whole genome shotgun (WGS) entry which is preliminary data.</text>
</comment>
<dbReference type="Gene3D" id="3.40.366.10">
    <property type="entry name" value="Malonyl-Coenzyme A Acyl Carrier Protein, domain 2"/>
    <property type="match status" value="1"/>
</dbReference>
<dbReference type="Pfam" id="PF00550">
    <property type="entry name" value="PP-binding"/>
    <property type="match status" value="1"/>
</dbReference>
<dbReference type="Pfam" id="PF13602">
    <property type="entry name" value="ADH_zinc_N_2"/>
    <property type="match status" value="1"/>
</dbReference>
<feature type="domain" description="PKS/mFAS DH" evidence="12">
    <location>
        <begin position="992"/>
        <end position="1315"/>
    </location>
</feature>
<evidence type="ECO:0000256" key="8">
    <source>
        <dbReference type="PROSITE-ProRule" id="PRU01363"/>
    </source>
</evidence>
<dbReference type="SUPFAM" id="SSF51735">
    <property type="entry name" value="NAD(P)-binding Rossmann-fold domains"/>
    <property type="match status" value="2"/>
</dbReference>
<dbReference type="InterPro" id="IPR011032">
    <property type="entry name" value="GroES-like_sf"/>
</dbReference>
<evidence type="ECO:0000256" key="9">
    <source>
        <dbReference type="SAM" id="MobiDB-lite"/>
    </source>
</evidence>
<gene>
    <name evidence="13" type="ORF">B7463_g9261</name>
</gene>
<feature type="region of interest" description="Disordered" evidence="9">
    <location>
        <begin position="1"/>
        <end position="28"/>
    </location>
</feature>
<dbReference type="InterPro" id="IPR049552">
    <property type="entry name" value="PKS_DH_N"/>
</dbReference>
<dbReference type="SUPFAM" id="SSF50129">
    <property type="entry name" value="GroES-like"/>
    <property type="match status" value="1"/>
</dbReference>
<dbReference type="PROSITE" id="PS52004">
    <property type="entry name" value="KS3_2"/>
    <property type="match status" value="1"/>
</dbReference>
<keyword evidence="14" id="KW-1185">Reference proteome</keyword>
<dbReference type="GO" id="GO:0006633">
    <property type="term" value="P:fatty acid biosynthetic process"/>
    <property type="evidence" value="ECO:0007669"/>
    <property type="project" value="InterPro"/>
</dbReference>
<evidence type="ECO:0000256" key="7">
    <source>
        <dbReference type="ARBA" id="ARBA00023315"/>
    </source>
</evidence>
<dbReference type="Gene3D" id="1.10.1200.10">
    <property type="entry name" value="ACP-like"/>
    <property type="match status" value="1"/>
</dbReference>
<dbReference type="SUPFAM" id="SSF55048">
    <property type="entry name" value="Probable ACP-binding domain of malonyl-CoA ACP transacylase"/>
    <property type="match status" value="1"/>
</dbReference>
<feature type="non-terminal residue" evidence="13">
    <location>
        <position position="1"/>
    </location>
</feature>
<keyword evidence="1" id="KW-0596">Phosphopantetheine</keyword>
<dbReference type="PROSITE" id="PS00606">
    <property type="entry name" value="KS3_1"/>
    <property type="match status" value="1"/>
</dbReference>
<dbReference type="InterPro" id="IPR013154">
    <property type="entry name" value="ADH-like_N"/>
</dbReference>
<evidence type="ECO:0000313" key="14">
    <source>
        <dbReference type="Proteomes" id="UP000258309"/>
    </source>
</evidence>
<name>A0A3E2H1F2_SCYLI</name>
<dbReference type="SMART" id="SM00825">
    <property type="entry name" value="PKS_KS"/>
    <property type="match status" value="1"/>
</dbReference>
<feature type="non-terminal residue" evidence="13">
    <location>
        <position position="2640"/>
    </location>
</feature>
<dbReference type="Gene3D" id="3.40.50.150">
    <property type="entry name" value="Vaccinia Virus protein VP39"/>
    <property type="match status" value="1"/>
</dbReference>
<dbReference type="SMART" id="SM00826">
    <property type="entry name" value="PKS_DH"/>
    <property type="match status" value="1"/>
</dbReference>
<protein>
    <submittedName>
        <fullName evidence="13">Uncharacterized protein</fullName>
    </submittedName>
</protein>
<dbReference type="InterPro" id="IPR014030">
    <property type="entry name" value="Ketoacyl_synth_N"/>
</dbReference>
<evidence type="ECO:0000256" key="2">
    <source>
        <dbReference type="ARBA" id="ARBA00022553"/>
    </source>
</evidence>
<dbReference type="Pfam" id="PF21089">
    <property type="entry name" value="PKS_DH_N"/>
    <property type="match status" value="1"/>
</dbReference>
<sequence>MTPISHDSRENGPNYSISNGHSNGSSTTKATIATVPEPMAVIGIACKFPQEAEDPEKFWKLMLEGRSAMTEFPKEKFNIDAHYHPDPAHGSSMSNRGGHFLKNNGAAFDAQFFTLTKVEVMSMDPQQRILMENVYLSLENAGIPMDQATSSKTSVFVGAFTNDYQKSILGKDPDVTLKYMPTGTSNSILANRVSWFYDFKGSSVTLDTACSSSLVAFHLACQDLQNKNAEMAIVSGVNVIEDPELFYRMSTLGFLSPDSKCYSFDHRANGYSRGEGVGTVIIKPLGAALRDGNTIRAIVRGTGINSDGRTPGITMPSKASQENLIRTVYTNAGLNLEDTRFVEAHGTGTPAGDPLEAGAIAMAWKDRKASTPLYIGALKSNVGHMEGASGVAGLIKSVMILEKGIIPPNINFEKVNPKIPTTDWNIDFPLSPMVWPSSGLRRISINSFGFGGTNAHAILDDAHHYLEDHNLKGIHRTITYTPSLDCNGNEGTADTPKKRIFVWSSSDETGTKRLCNTYKEFFESTKITKSEDQYLDDLAYTLSKKRSLFPYRTYVQATTLAELISNLSAEASSLKPLRSKALTNLGFIFTGQGAQWAQMGKELFQYPVFKTSLDTADEYIKTLNSPWGLLDEFHKDVKESNINYPTVSQTMCTVLQVALIDLLATWNIKPTRVVGHSSGEIAAAYAAGAISRESAWKVAYYRGVVSATATGKKGAMMAVSLTEDRLLSYIEKVNKDLEGELVIACFNSPKSFTVSGDETNIDMLKTLLEADEIFARKLKVMNAYHSAHMRAVADEYLRLIGDISMMPSADGLKTQSSVKTPSMYSSVTGKLISAHELSTGQYWVDNMISQVRFTQALVEMCTPDTGHTRRRIGKGGDTPIQVLLEVGPHPALQSACNDTLAAEQLPTPYSYVLKRNFDAVTSILDTVGKLFCLGCPVDLHAVNHTSFYFEGTDPRPARMAIDLPGYAFNHSQTYWPESRYSKAFRFRKHPRHDLLGATVSDWNPAEPKWRHMIRLSENPWLRDHEITGSVVYPGVGYIIMAIEAVKQLSENMSEILGVRLRDISIKTALQIPDVEDGVETIISMRAVTESSLSTSNTWREFRISSYSPEGDSWTEHCRGKIALEYEVDTGPIDDGREAAGQQEMFRELLAQTKENCKNPVDMTNLYAELETIGLTFGPLFKNLSQAQYAGGYQGEAIARVTIPDVASAMPCNYLEPHIIHPATMDSMLHMFLAAFQDLTGGAKIIEPLLPVFMQEVWVSASICNKPGDTFTAHGSVRRVSHKKLEAAITVWDDDDISRVTVRGMQAVPLQDTAAVGAGDRSLCFNIDWKPDVDLLDSKEGHAYFEKVLEENPADENEILRMTKELQLATIIYVRDCINGIEANQPEGGLLWYHEKYMNVLRHWWSEYENGRILHQSPEWQTIMDDPGAMAKFLERMAGETLDGKLLYRLGPKMVPVLRQEADAIELMFGDDILEVYYRDTIGTARIQSQLKSYLQSVGHKWTNLKVLEIGAGTGGTSTSVLQALCPVKNGSTNSKTSSLGSYTYTDISAGFFEAAKEKFKLWRHLMTFKTLNIENSPVEQGFELGGYDIIVAANVLHATPDLNATLSNVRGLLRPGGKLILVEGTQPEMIRGPMCFGLLPGWWLSIEPERQLGPLLPKQGWNTILQQHAFNGTELFLQDNKDPGIHFQSLIISSAVEELLAIEKLKRETIVVVSPSNRSREIGEVVISDLKDLGLSEVSTVSYTDLAPRNLSESICVVLPELFESILINMDGNTMNNVQHMLTTAAGILWVTKDAIVNPQLAMINGIIRTLRWERDLDESNLVTLAFEDGTARKIITDKIAQIFKYQFLQQQDQRHAEYVYKNGLVHINRLYYSQRVNTFLNQKIAKPSAQQKPFGEDPSRALSLSIRNPGLLDSLEFVDDAKYPTPLGDREIEVQIKATGLNFRDVMVAMSEVDDVALGLEASGVITRLGSDNHQKFQVGDRVMILSTLTGCFQTYARTTQDLAVKVPDNMSFEAAAAIPVTFSTAYYCLVDIARLTKGESILIHAAAGGVGQAAIMLAQSLGAVIYVTVSSEEKRSLIIDKYGIPADNIFSSRGLSFAQGIMRVTKGRGVDVVLNSLSGEALRRSWDCIAPFGRFIEIGKKDVYSNGKLDMFSFSKSATFAAVDLNLVIHLDPKTGGRLLRESLKLWEQNTVKLTSPLNVFGYSQIEEAFRLMQAGKHIGKVVLKANSEDIVPVVPAIEPPYMFRSDASYILPGGLGGIGRSTSRWMVSRGARSLIFINRSATWNESTKQAVSELLAELKQKGCKTTVFECDISNRKMLENVIQECKDTLPPIKGCIHGAMQLKDSAFENMTLESFNAALLPKVQGSWNLHELLPKDLDFFIMLSSVAGVLGNRGQSNYAAGNNYQDALAYHRRSLGLPAYSLDLGNILSVGFIAENKNLFQGNMSAITQEGVREDELLSVFEYHANPGHLSNTTIDSQVSIGLVTADTFKRKGMPIPSFLNTPLFTHLRSENASNVSTLDDDSGGPSIQSLLSSAPSLDHAAGFVIEAIVKRLSTTLAIPAGDIDPGKPIHFYGVDSLVAMEFRSWFAKSMACDIPVLDIMGNSSITMLSKRISGLSKHVSAEVKGEGDGIGEAGNE</sequence>
<dbReference type="InterPro" id="IPR013217">
    <property type="entry name" value="Methyltransf_12"/>
</dbReference>
<feature type="active site" description="Proton donor; for dehydratase activity" evidence="8">
    <location>
        <position position="1225"/>
    </location>
</feature>
<dbReference type="SMART" id="SM00822">
    <property type="entry name" value="PKS_KR"/>
    <property type="match status" value="1"/>
</dbReference>
<dbReference type="InterPro" id="IPR029063">
    <property type="entry name" value="SAM-dependent_MTases_sf"/>
</dbReference>
<dbReference type="SUPFAM" id="SSF53335">
    <property type="entry name" value="S-adenosyl-L-methionine-dependent methyltransferases"/>
    <property type="match status" value="1"/>
</dbReference>
<dbReference type="GO" id="GO:0044550">
    <property type="term" value="P:secondary metabolite biosynthetic process"/>
    <property type="evidence" value="ECO:0007669"/>
    <property type="project" value="TreeGrafter"/>
</dbReference>
<dbReference type="CDD" id="cd00833">
    <property type="entry name" value="PKS"/>
    <property type="match status" value="1"/>
</dbReference>
<evidence type="ECO:0000256" key="4">
    <source>
        <dbReference type="ARBA" id="ARBA00022857"/>
    </source>
</evidence>
<dbReference type="CDD" id="cd02440">
    <property type="entry name" value="AdoMet_MTases"/>
    <property type="match status" value="1"/>
</dbReference>
<dbReference type="InterPro" id="IPR020806">
    <property type="entry name" value="PKS_PP-bd"/>
</dbReference>
<dbReference type="Pfam" id="PF00109">
    <property type="entry name" value="ketoacyl-synt"/>
    <property type="match status" value="1"/>
</dbReference>
<dbReference type="InterPro" id="IPR020843">
    <property type="entry name" value="ER"/>
</dbReference>
<dbReference type="Pfam" id="PF08659">
    <property type="entry name" value="KR"/>
    <property type="match status" value="1"/>
</dbReference>
<dbReference type="GO" id="GO:0004315">
    <property type="term" value="F:3-oxoacyl-[acyl-carrier-protein] synthase activity"/>
    <property type="evidence" value="ECO:0007669"/>
    <property type="project" value="InterPro"/>
</dbReference>
<dbReference type="Pfam" id="PF00698">
    <property type="entry name" value="Acyl_transf_1"/>
    <property type="match status" value="1"/>
</dbReference>
<dbReference type="Pfam" id="PF16197">
    <property type="entry name" value="KAsynt_C_assoc"/>
    <property type="match status" value="1"/>
</dbReference>
<dbReference type="InterPro" id="IPR014031">
    <property type="entry name" value="Ketoacyl_synth_C"/>
</dbReference>
<dbReference type="EMBL" id="NCSJ02000225">
    <property type="protein sequence ID" value="RFU27072.1"/>
    <property type="molecule type" value="Genomic_DNA"/>
</dbReference>
<dbReference type="Gene3D" id="3.40.47.10">
    <property type="match status" value="1"/>
</dbReference>
<dbReference type="InterPro" id="IPR001227">
    <property type="entry name" value="Ac_transferase_dom_sf"/>
</dbReference>
<evidence type="ECO:0000259" key="12">
    <source>
        <dbReference type="PROSITE" id="PS52019"/>
    </source>
</evidence>
<dbReference type="PROSITE" id="PS50075">
    <property type="entry name" value="CARRIER"/>
    <property type="match status" value="1"/>
</dbReference>
<dbReference type="SMART" id="SM00823">
    <property type="entry name" value="PKS_PP"/>
    <property type="match status" value="1"/>
</dbReference>
<dbReference type="InterPro" id="IPR013968">
    <property type="entry name" value="PKS_KR"/>
</dbReference>
<evidence type="ECO:0000313" key="13">
    <source>
        <dbReference type="EMBL" id="RFU27072.1"/>
    </source>
</evidence>
<dbReference type="InterPro" id="IPR057326">
    <property type="entry name" value="KR_dom"/>
</dbReference>
<dbReference type="FunFam" id="3.40.50.720:FF:000209">
    <property type="entry name" value="Polyketide synthase Pks12"/>
    <property type="match status" value="1"/>
</dbReference>
<evidence type="ECO:0000256" key="3">
    <source>
        <dbReference type="ARBA" id="ARBA00022679"/>
    </source>
</evidence>
<dbReference type="SUPFAM" id="SSF52151">
    <property type="entry name" value="FabD/lysophospholipase-like"/>
    <property type="match status" value="1"/>
</dbReference>
<dbReference type="Pfam" id="PF08242">
    <property type="entry name" value="Methyltransf_12"/>
    <property type="match status" value="1"/>
</dbReference>
<dbReference type="Pfam" id="PF08240">
    <property type="entry name" value="ADH_N"/>
    <property type="match status" value="1"/>
</dbReference>
<dbReference type="Proteomes" id="UP000258309">
    <property type="component" value="Unassembled WGS sequence"/>
</dbReference>
<evidence type="ECO:0000256" key="5">
    <source>
        <dbReference type="ARBA" id="ARBA00023002"/>
    </source>
</evidence>
<organism evidence="13 14">
    <name type="scientific">Scytalidium lignicola</name>
    <name type="common">Hyphomycete</name>
    <dbReference type="NCBI Taxonomy" id="5539"/>
    <lineage>
        <taxon>Eukaryota</taxon>
        <taxon>Fungi</taxon>
        <taxon>Dikarya</taxon>
        <taxon>Ascomycota</taxon>
        <taxon>Pezizomycotina</taxon>
        <taxon>Leotiomycetes</taxon>
        <taxon>Leotiomycetes incertae sedis</taxon>
        <taxon>Scytalidium</taxon>
    </lineage>
</organism>
<dbReference type="GO" id="GO:0016491">
    <property type="term" value="F:oxidoreductase activity"/>
    <property type="evidence" value="ECO:0007669"/>
    <property type="project" value="UniProtKB-KW"/>
</dbReference>
<dbReference type="GO" id="GO:1901336">
    <property type="term" value="P:lactone biosynthetic process"/>
    <property type="evidence" value="ECO:0007669"/>
    <property type="project" value="UniProtKB-ARBA"/>
</dbReference>
<feature type="region of interest" description="N-terminal hotdog fold" evidence="8">
    <location>
        <begin position="992"/>
        <end position="1128"/>
    </location>
</feature>
<feature type="active site" description="Proton acceptor; for dehydratase activity" evidence="8">
    <location>
        <position position="1024"/>
    </location>
</feature>
<dbReference type="InterPro" id="IPR049551">
    <property type="entry name" value="PKS_DH_C"/>
</dbReference>
<feature type="compositionally biased region" description="Basic and acidic residues" evidence="9">
    <location>
        <begin position="1"/>
        <end position="10"/>
    </location>
</feature>
<dbReference type="PROSITE" id="PS52019">
    <property type="entry name" value="PKS_MFAS_DH"/>
    <property type="match status" value="1"/>
</dbReference>
<proteinExistence type="predicted"/>
<accession>A0A3E2H1F2</accession>
<keyword evidence="5" id="KW-0560">Oxidoreductase</keyword>
<dbReference type="CDD" id="cd05195">
    <property type="entry name" value="enoyl_red"/>
    <property type="match status" value="1"/>
</dbReference>
<feature type="compositionally biased region" description="Polar residues" evidence="9">
    <location>
        <begin position="11"/>
        <end position="28"/>
    </location>
</feature>